<protein>
    <submittedName>
        <fullName evidence="1">Uncharacterized protein</fullName>
    </submittedName>
</protein>
<reference evidence="1 2" key="1">
    <citation type="submission" date="2022-01" db="EMBL/GenBank/DDBJ databases">
        <authorList>
            <person name="Xiong W."/>
            <person name="Schranz E."/>
        </authorList>
    </citation>
    <scope>NUCLEOTIDE SEQUENCE [LARGE SCALE GENOMIC DNA]</scope>
</reference>
<dbReference type="Proteomes" id="UP001157418">
    <property type="component" value="Unassembled WGS sequence"/>
</dbReference>
<organism evidence="1 2">
    <name type="scientific">Lactuca virosa</name>
    <dbReference type="NCBI Taxonomy" id="75947"/>
    <lineage>
        <taxon>Eukaryota</taxon>
        <taxon>Viridiplantae</taxon>
        <taxon>Streptophyta</taxon>
        <taxon>Embryophyta</taxon>
        <taxon>Tracheophyta</taxon>
        <taxon>Spermatophyta</taxon>
        <taxon>Magnoliopsida</taxon>
        <taxon>eudicotyledons</taxon>
        <taxon>Gunneridae</taxon>
        <taxon>Pentapetalae</taxon>
        <taxon>asterids</taxon>
        <taxon>campanulids</taxon>
        <taxon>Asterales</taxon>
        <taxon>Asteraceae</taxon>
        <taxon>Cichorioideae</taxon>
        <taxon>Cichorieae</taxon>
        <taxon>Lactucinae</taxon>
        <taxon>Lactuca</taxon>
    </lineage>
</organism>
<proteinExistence type="predicted"/>
<name>A0AAU9NG22_9ASTR</name>
<dbReference type="AlphaFoldDB" id="A0AAU9NG22"/>
<evidence type="ECO:0000313" key="1">
    <source>
        <dbReference type="EMBL" id="CAH1436774.1"/>
    </source>
</evidence>
<evidence type="ECO:0000313" key="2">
    <source>
        <dbReference type="Proteomes" id="UP001157418"/>
    </source>
</evidence>
<comment type="caution">
    <text evidence="1">The sequence shown here is derived from an EMBL/GenBank/DDBJ whole genome shotgun (WGS) entry which is preliminary data.</text>
</comment>
<dbReference type="EMBL" id="CAKMRJ010004445">
    <property type="protein sequence ID" value="CAH1436774.1"/>
    <property type="molecule type" value="Genomic_DNA"/>
</dbReference>
<accession>A0AAU9NG22</accession>
<gene>
    <name evidence="1" type="ORF">LVIROSA_LOCUS23129</name>
</gene>
<keyword evidence="2" id="KW-1185">Reference proteome</keyword>
<sequence length="164" mass="17043">MGSNLCAIRTDEVNNDIQKGFNSWGNGKKYKNNREGLQGQNGNSATENAFYHSLAECHASSSPVASQSNSSAAPGPDVKLLVVVATVQAAVAEEPQVAPAASPNPTVVPVVNYENSSAYAANSGSLQIGTYTSNKHAPVGFLGGYIRMSGIQSTDDSLSHLPGF</sequence>